<dbReference type="Proteomes" id="UP000828251">
    <property type="component" value="Unassembled WGS sequence"/>
</dbReference>
<reference evidence="2 3" key="1">
    <citation type="journal article" date="2021" name="Plant Biotechnol. J.">
        <title>Multi-omics assisted identification of the key and species-specific regulatory components of drought-tolerant mechanisms in Gossypium stocksii.</title>
        <authorList>
            <person name="Yu D."/>
            <person name="Ke L."/>
            <person name="Zhang D."/>
            <person name="Wu Y."/>
            <person name="Sun Y."/>
            <person name="Mei J."/>
            <person name="Sun J."/>
            <person name="Sun Y."/>
        </authorList>
    </citation>
    <scope>NUCLEOTIDE SEQUENCE [LARGE SCALE GENOMIC DNA]</scope>
    <source>
        <strain evidence="3">cv. E1</strain>
        <tissue evidence="2">Leaf</tissue>
    </source>
</reference>
<keyword evidence="3" id="KW-1185">Reference proteome</keyword>
<evidence type="ECO:0000313" key="2">
    <source>
        <dbReference type="EMBL" id="KAH1107609.1"/>
    </source>
</evidence>
<gene>
    <name evidence="2" type="ORF">J1N35_011377</name>
</gene>
<accession>A0A9D4AD82</accession>
<proteinExistence type="predicted"/>
<protein>
    <submittedName>
        <fullName evidence="2">Uncharacterized protein</fullName>
    </submittedName>
</protein>
<evidence type="ECO:0000313" key="3">
    <source>
        <dbReference type="Proteomes" id="UP000828251"/>
    </source>
</evidence>
<keyword evidence="1" id="KW-0175">Coiled coil</keyword>
<dbReference type="AlphaFoldDB" id="A0A9D4AD82"/>
<sequence length="85" mass="10367">MEQLKKEKMKLRLDVDIQKLETEKLWEGKNKVEEDLEDLKSEYKKLHVSVKNVGLGKTSNQWRQEVQEERTKAEHWERRFREVQA</sequence>
<feature type="coiled-coil region" evidence="1">
    <location>
        <begin position="1"/>
        <end position="79"/>
    </location>
</feature>
<name>A0A9D4AD82_9ROSI</name>
<comment type="caution">
    <text evidence="2">The sequence shown here is derived from an EMBL/GenBank/DDBJ whole genome shotgun (WGS) entry which is preliminary data.</text>
</comment>
<organism evidence="2 3">
    <name type="scientific">Gossypium stocksii</name>
    <dbReference type="NCBI Taxonomy" id="47602"/>
    <lineage>
        <taxon>Eukaryota</taxon>
        <taxon>Viridiplantae</taxon>
        <taxon>Streptophyta</taxon>
        <taxon>Embryophyta</taxon>
        <taxon>Tracheophyta</taxon>
        <taxon>Spermatophyta</taxon>
        <taxon>Magnoliopsida</taxon>
        <taxon>eudicotyledons</taxon>
        <taxon>Gunneridae</taxon>
        <taxon>Pentapetalae</taxon>
        <taxon>rosids</taxon>
        <taxon>malvids</taxon>
        <taxon>Malvales</taxon>
        <taxon>Malvaceae</taxon>
        <taxon>Malvoideae</taxon>
        <taxon>Gossypium</taxon>
    </lineage>
</organism>
<dbReference type="EMBL" id="JAIQCV010000004">
    <property type="protein sequence ID" value="KAH1107609.1"/>
    <property type="molecule type" value="Genomic_DNA"/>
</dbReference>
<dbReference type="OrthoDB" id="993601at2759"/>
<evidence type="ECO:0000256" key="1">
    <source>
        <dbReference type="SAM" id="Coils"/>
    </source>
</evidence>